<dbReference type="InterPro" id="IPR011330">
    <property type="entry name" value="Glyco_hydro/deAcase_b/a-brl"/>
</dbReference>
<gene>
    <name evidence="5" type="ORF">AGRA3207_003721</name>
</gene>
<dbReference type="InterPro" id="IPR051398">
    <property type="entry name" value="Polysacch_Deacetylase"/>
</dbReference>
<sequence>MDRSLVGGLAPTPPGTGRSLVGGRPPTPPGTTRSAETAGPAPWVLMYHSVDHVREDPHRVTVSPQRFEGQLAWLRDRGLRGVGMAELLEARDAGDARGLVGLTFDDGYADFATRAVPALVRFGFGATVFVVSGRIGSYNAWDDGPRKPLMTVDQIRAVAAAGMEVASHGRHHVSLPGTGGCELREELEESRSTLEDIVEGPVTGFAYPYGHATGREIEAVRAAGYDYACDIGPAEPGRHALPRAYIGERDRRLRMRAKLARHGLRWRRSRV</sequence>
<dbReference type="Pfam" id="PF01522">
    <property type="entry name" value="Polysacc_deac_1"/>
    <property type="match status" value="1"/>
</dbReference>
<dbReference type="Proteomes" id="UP001049518">
    <property type="component" value="Chromosome"/>
</dbReference>
<evidence type="ECO:0000256" key="1">
    <source>
        <dbReference type="ARBA" id="ARBA00004613"/>
    </source>
</evidence>
<keyword evidence="2" id="KW-0732">Signal</keyword>
<proteinExistence type="predicted"/>
<keyword evidence="6" id="KW-1185">Reference proteome</keyword>
<comment type="subcellular location">
    <subcellularLocation>
        <location evidence="1">Secreted</location>
    </subcellularLocation>
</comment>
<accession>A0ABX8QVB8</accession>
<dbReference type="PANTHER" id="PTHR34216">
    <property type="match status" value="1"/>
</dbReference>
<name>A0ABX8QVB8_9ACTN</name>
<dbReference type="Gene3D" id="3.20.20.370">
    <property type="entry name" value="Glycoside hydrolase/deacetylase"/>
    <property type="match status" value="1"/>
</dbReference>
<dbReference type="SUPFAM" id="SSF88713">
    <property type="entry name" value="Glycoside hydrolase/deacetylase"/>
    <property type="match status" value="1"/>
</dbReference>
<evidence type="ECO:0000256" key="2">
    <source>
        <dbReference type="ARBA" id="ARBA00022729"/>
    </source>
</evidence>
<evidence type="ECO:0000313" key="5">
    <source>
        <dbReference type="EMBL" id="QXJ22678.1"/>
    </source>
</evidence>
<dbReference type="PROSITE" id="PS51677">
    <property type="entry name" value="NODB"/>
    <property type="match status" value="1"/>
</dbReference>
<evidence type="ECO:0000259" key="4">
    <source>
        <dbReference type="PROSITE" id="PS51677"/>
    </source>
</evidence>
<evidence type="ECO:0000313" key="6">
    <source>
        <dbReference type="Proteomes" id="UP001049518"/>
    </source>
</evidence>
<reference evidence="5" key="1">
    <citation type="submission" date="2020-07" db="EMBL/GenBank/DDBJ databases">
        <authorList>
            <person name="Tarantini F.S."/>
            <person name="Hong K.W."/>
            <person name="Chan K.G."/>
        </authorList>
    </citation>
    <scope>NUCLEOTIDE SEQUENCE</scope>
    <source>
        <strain evidence="5">32-07</strain>
    </source>
</reference>
<dbReference type="PANTHER" id="PTHR34216:SF3">
    <property type="entry name" value="POLY-BETA-1,6-N-ACETYL-D-GLUCOSAMINE N-DEACETYLASE"/>
    <property type="match status" value="1"/>
</dbReference>
<protein>
    <submittedName>
        <fullName evidence="5">Polysaccharide deacetylase family protein</fullName>
    </submittedName>
</protein>
<dbReference type="EMBL" id="CP059572">
    <property type="protein sequence ID" value="QXJ22678.1"/>
    <property type="molecule type" value="Genomic_DNA"/>
</dbReference>
<dbReference type="InterPro" id="IPR002509">
    <property type="entry name" value="NODB_dom"/>
</dbReference>
<organism evidence="5 6">
    <name type="scientific">Actinomadura graeca</name>
    <dbReference type="NCBI Taxonomy" id="2750812"/>
    <lineage>
        <taxon>Bacteria</taxon>
        <taxon>Bacillati</taxon>
        <taxon>Actinomycetota</taxon>
        <taxon>Actinomycetes</taxon>
        <taxon>Streptosporangiales</taxon>
        <taxon>Thermomonosporaceae</taxon>
        <taxon>Actinomadura</taxon>
    </lineage>
</organism>
<evidence type="ECO:0000256" key="3">
    <source>
        <dbReference type="SAM" id="MobiDB-lite"/>
    </source>
</evidence>
<dbReference type="CDD" id="cd10918">
    <property type="entry name" value="CE4_NodB_like_5s_6s"/>
    <property type="match status" value="1"/>
</dbReference>
<feature type="region of interest" description="Disordered" evidence="3">
    <location>
        <begin position="1"/>
        <end position="38"/>
    </location>
</feature>
<feature type="domain" description="NodB homology" evidence="4">
    <location>
        <begin position="98"/>
        <end position="271"/>
    </location>
</feature>